<dbReference type="GO" id="GO:0071555">
    <property type="term" value="P:cell wall organization"/>
    <property type="evidence" value="ECO:0007669"/>
    <property type="project" value="UniProtKB-KW"/>
</dbReference>
<dbReference type="CDD" id="cd03785">
    <property type="entry name" value="GT28_MurG"/>
    <property type="match status" value="1"/>
</dbReference>
<evidence type="ECO:0000256" key="4">
    <source>
        <dbReference type="ARBA" id="ARBA00022679"/>
    </source>
</evidence>
<gene>
    <name evidence="12" type="ORF">LCGC14_0688710</name>
</gene>
<evidence type="ECO:0008006" key="13">
    <source>
        <dbReference type="Google" id="ProtNLM"/>
    </source>
</evidence>
<sequence length="337" mass="38263">VGAKLKEKDPAFHLTFIGSRREVEKNIMKHYHVNFVALKIEGIKGRGLKAVKSLLLLPLSFLKSFVILLRLRPGLVIGAGGYSSGPIVLLASLMKIPTLILEQNLYPGFTNRLLIPWVRQAVVSFKSSLPSFKKKGIFIGNPVREAFYNLSPKEKSEKFTVLIFGGSQGSHFLNKTLIASLPLLKKEIKNLRIFHQTGKKDYEWVKKNYAQNGFKEVTVAPYFFEMADYFQKSDLIICRAGATTIAELIASQKASLLIPFSQATDNHQYFNARELEKIRGAEIILEKEFTPDIFADKIFSFLRNRDKITLMEKNLVRLKTEKVSEKISNLCFKLMEA</sequence>
<evidence type="ECO:0000256" key="5">
    <source>
        <dbReference type="ARBA" id="ARBA00022960"/>
    </source>
</evidence>
<evidence type="ECO:0000256" key="1">
    <source>
        <dbReference type="ARBA" id="ARBA00022475"/>
    </source>
</evidence>
<dbReference type="PANTHER" id="PTHR21015">
    <property type="entry name" value="UDP-N-ACETYLGLUCOSAMINE--N-ACETYLMURAMYL-(PENTAPEPTIDE) PYROPHOSPHORYL-UNDECAPRENOL N-ACETYLGLUCOSAMINE TRANSFERASE 1"/>
    <property type="match status" value="1"/>
</dbReference>
<keyword evidence="9" id="KW-0961">Cell wall biogenesis/degradation</keyword>
<evidence type="ECO:0000256" key="6">
    <source>
        <dbReference type="ARBA" id="ARBA00022984"/>
    </source>
</evidence>
<evidence type="ECO:0000256" key="2">
    <source>
        <dbReference type="ARBA" id="ARBA00022618"/>
    </source>
</evidence>
<dbReference type="GO" id="GO:0050511">
    <property type="term" value="F:undecaprenyldiphospho-muramoylpentapeptide beta-N-acetylglucosaminyltransferase activity"/>
    <property type="evidence" value="ECO:0007669"/>
    <property type="project" value="InterPro"/>
</dbReference>
<organism evidence="12">
    <name type="scientific">marine sediment metagenome</name>
    <dbReference type="NCBI Taxonomy" id="412755"/>
    <lineage>
        <taxon>unclassified sequences</taxon>
        <taxon>metagenomes</taxon>
        <taxon>ecological metagenomes</taxon>
    </lineage>
</organism>
<keyword evidence="2" id="KW-0132">Cell division</keyword>
<dbReference type="InterPro" id="IPR006009">
    <property type="entry name" value="GlcNAc_MurG"/>
</dbReference>
<keyword evidence="6" id="KW-0573">Peptidoglycan synthesis</keyword>
<keyword evidence="5" id="KW-0133">Cell shape</keyword>
<dbReference type="SUPFAM" id="SSF53756">
    <property type="entry name" value="UDP-Glycosyltransferase/glycogen phosphorylase"/>
    <property type="match status" value="1"/>
</dbReference>
<dbReference type="Pfam" id="PF03033">
    <property type="entry name" value="Glyco_transf_28"/>
    <property type="match status" value="1"/>
</dbReference>
<comment type="caution">
    <text evidence="12">The sequence shown here is derived from an EMBL/GenBank/DDBJ whole genome shotgun (WGS) entry which is preliminary data.</text>
</comment>
<dbReference type="InterPro" id="IPR007235">
    <property type="entry name" value="Glyco_trans_28_C"/>
</dbReference>
<feature type="non-terminal residue" evidence="12">
    <location>
        <position position="1"/>
    </location>
</feature>
<feature type="domain" description="Glycosyl transferase family 28 C-terminal" evidence="11">
    <location>
        <begin position="160"/>
        <end position="318"/>
    </location>
</feature>
<reference evidence="12" key="1">
    <citation type="journal article" date="2015" name="Nature">
        <title>Complex archaea that bridge the gap between prokaryotes and eukaryotes.</title>
        <authorList>
            <person name="Spang A."/>
            <person name="Saw J.H."/>
            <person name="Jorgensen S.L."/>
            <person name="Zaremba-Niedzwiedzka K."/>
            <person name="Martijn J."/>
            <person name="Lind A.E."/>
            <person name="van Eijk R."/>
            <person name="Schleper C."/>
            <person name="Guy L."/>
            <person name="Ettema T.J."/>
        </authorList>
    </citation>
    <scope>NUCLEOTIDE SEQUENCE</scope>
</reference>
<dbReference type="Gene3D" id="3.40.50.2000">
    <property type="entry name" value="Glycogen Phosphorylase B"/>
    <property type="match status" value="2"/>
</dbReference>
<feature type="domain" description="Glycosyltransferase family 28 N-terminal" evidence="10">
    <location>
        <begin position="3"/>
        <end position="121"/>
    </location>
</feature>
<dbReference type="GO" id="GO:0005975">
    <property type="term" value="P:carbohydrate metabolic process"/>
    <property type="evidence" value="ECO:0007669"/>
    <property type="project" value="InterPro"/>
</dbReference>
<keyword evidence="4" id="KW-0808">Transferase</keyword>
<evidence type="ECO:0000259" key="11">
    <source>
        <dbReference type="Pfam" id="PF04101"/>
    </source>
</evidence>
<dbReference type="HAMAP" id="MF_00033">
    <property type="entry name" value="MurG"/>
    <property type="match status" value="1"/>
</dbReference>
<proteinExistence type="inferred from homology"/>
<dbReference type="EMBL" id="LAZR01001423">
    <property type="protein sequence ID" value="KKN44865.1"/>
    <property type="molecule type" value="Genomic_DNA"/>
</dbReference>
<evidence type="ECO:0000313" key="12">
    <source>
        <dbReference type="EMBL" id="KKN44865.1"/>
    </source>
</evidence>
<keyword evidence="7" id="KW-0472">Membrane</keyword>
<dbReference type="GO" id="GO:0008360">
    <property type="term" value="P:regulation of cell shape"/>
    <property type="evidence" value="ECO:0007669"/>
    <property type="project" value="UniProtKB-KW"/>
</dbReference>
<keyword evidence="1" id="KW-1003">Cell membrane</keyword>
<evidence type="ECO:0000259" key="10">
    <source>
        <dbReference type="Pfam" id="PF03033"/>
    </source>
</evidence>
<dbReference type="GO" id="GO:0051301">
    <property type="term" value="P:cell division"/>
    <property type="evidence" value="ECO:0007669"/>
    <property type="project" value="UniProtKB-KW"/>
</dbReference>
<dbReference type="AlphaFoldDB" id="A0A0F9QL39"/>
<dbReference type="InterPro" id="IPR004276">
    <property type="entry name" value="GlycoTrans_28_N"/>
</dbReference>
<name>A0A0F9QL39_9ZZZZ</name>
<evidence type="ECO:0000256" key="3">
    <source>
        <dbReference type="ARBA" id="ARBA00022676"/>
    </source>
</evidence>
<protein>
    <recommendedName>
        <fullName evidence="13">Glycosyl transferase family 28 C-terminal domain-containing protein</fullName>
    </recommendedName>
</protein>
<evidence type="ECO:0000256" key="9">
    <source>
        <dbReference type="ARBA" id="ARBA00023316"/>
    </source>
</evidence>
<dbReference type="Pfam" id="PF04101">
    <property type="entry name" value="Glyco_tran_28_C"/>
    <property type="match status" value="1"/>
</dbReference>
<dbReference type="GO" id="GO:0009252">
    <property type="term" value="P:peptidoglycan biosynthetic process"/>
    <property type="evidence" value="ECO:0007669"/>
    <property type="project" value="UniProtKB-KW"/>
</dbReference>
<evidence type="ECO:0000256" key="8">
    <source>
        <dbReference type="ARBA" id="ARBA00023306"/>
    </source>
</evidence>
<keyword evidence="3" id="KW-0328">Glycosyltransferase</keyword>
<dbReference type="PANTHER" id="PTHR21015:SF22">
    <property type="entry name" value="GLYCOSYLTRANSFERASE"/>
    <property type="match status" value="1"/>
</dbReference>
<keyword evidence="8" id="KW-0131">Cell cycle</keyword>
<evidence type="ECO:0000256" key="7">
    <source>
        <dbReference type="ARBA" id="ARBA00023136"/>
    </source>
</evidence>
<accession>A0A0F9QL39</accession>